<dbReference type="EMBL" id="BDRX01000203">
    <property type="protein sequence ID" value="GBG00247.1"/>
    <property type="molecule type" value="Genomic_DNA"/>
</dbReference>
<evidence type="ECO:0000256" key="1">
    <source>
        <dbReference type="SAM" id="SignalP"/>
    </source>
</evidence>
<evidence type="ECO:0000313" key="3">
    <source>
        <dbReference type="Proteomes" id="UP000247498"/>
    </source>
</evidence>
<protein>
    <submittedName>
        <fullName evidence="2">Uncharacterized protein</fullName>
    </submittedName>
</protein>
<organism evidence="2 3">
    <name type="scientific">Raphidocelis subcapitata</name>
    <dbReference type="NCBI Taxonomy" id="307507"/>
    <lineage>
        <taxon>Eukaryota</taxon>
        <taxon>Viridiplantae</taxon>
        <taxon>Chlorophyta</taxon>
        <taxon>core chlorophytes</taxon>
        <taxon>Chlorophyceae</taxon>
        <taxon>CS clade</taxon>
        <taxon>Sphaeropleales</taxon>
        <taxon>Selenastraceae</taxon>
        <taxon>Raphidocelis</taxon>
    </lineage>
</organism>
<comment type="caution">
    <text evidence="2">The sequence shown here is derived from an EMBL/GenBank/DDBJ whole genome shotgun (WGS) entry which is preliminary data.</text>
</comment>
<accession>A0A2V0PKK6</accession>
<dbReference type="AlphaFoldDB" id="A0A2V0PKK6"/>
<proteinExistence type="predicted"/>
<dbReference type="InParanoid" id="A0A2V0PKK6"/>
<name>A0A2V0PKK6_9CHLO</name>
<reference evidence="2 3" key="1">
    <citation type="journal article" date="2018" name="Sci. Rep.">
        <title>Raphidocelis subcapitata (=Pseudokirchneriella subcapitata) provides an insight into genome evolution and environmental adaptations in the Sphaeropleales.</title>
        <authorList>
            <person name="Suzuki S."/>
            <person name="Yamaguchi H."/>
            <person name="Nakajima N."/>
            <person name="Kawachi M."/>
        </authorList>
    </citation>
    <scope>NUCLEOTIDE SEQUENCE [LARGE SCALE GENOMIC DNA]</scope>
    <source>
        <strain evidence="2 3">NIES-35</strain>
    </source>
</reference>
<feature type="chain" id="PRO_5016041898" evidence="1">
    <location>
        <begin position="27"/>
        <end position="517"/>
    </location>
</feature>
<gene>
    <name evidence="2" type="ORF">Rsub_12891</name>
</gene>
<sequence length="517" mass="55378">MGLGSARYALVLAPLLLLLGIRSANGYSTVLTFQLDSGLQKRSYAMWIIGWSPASKKYLDHDPQGVGFWKSIPSGSGHIGAKRLGKGQGELSQIKVESANPVIGGRLYVVLVPVGEAASIPPPCVTYTNGGADIVQPLDAGTEPNANTWLCNNQRFMHQVIEVTQPSSAPMTINLQVVDGFVFPITITLTPAPGDGITPGQIGQPLTATGKAPNNINRQSIFKLYNNFIKREALSDAMKTAYLDLIAKSGVTPGRGGEQLSNGILSPRTFLASATAANQNSGLLSQFDSTLQELFKPGNIIGMRSDDNRFYKGTATQDGGAQYIDFVAFDQPGCQAPNPGYHYRVYSPLTPDPTSKPKGTPAYMVFGNVGVFDDVSSDAVLAGNSGIAQALQRDIAAALNRGVALLHEAPSAPNTLGCNADHSRYWAESTHWYPINQTYNNYARFMHVARFDANQPLYVPAPNAVKDAQNMTMGQSYGFPFDETLNGDRLQPNCPSKFDPVPVATSGATILIGTFGR</sequence>
<evidence type="ECO:0000313" key="2">
    <source>
        <dbReference type="EMBL" id="GBG00247.1"/>
    </source>
</evidence>
<feature type="signal peptide" evidence="1">
    <location>
        <begin position="1"/>
        <end position="26"/>
    </location>
</feature>
<keyword evidence="1" id="KW-0732">Signal</keyword>
<dbReference type="Proteomes" id="UP000247498">
    <property type="component" value="Unassembled WGS sequence"/>
</dbReference>
<keyword evidence="3" id="KW-1185">Reference proteome</keyword>